<dbReference type="PROSITE" id="PS51464">
    <property type="entry name" value="SIS"/>
    <property type="match status" value="1"/>
</dbReference>
<evidence type="ECO:0000256" key="1">
    <source>
        <dbReference type="ARBA" id="ARBA00008165"/>
    </source>
</evidence>
<dbReference type="PANTHER" id="PTHR42745">
    <property type="match status" value="1"/>
</dbReference>
<dbReference type="FunFam" id="3.40.50.10490:FF:000011">
    <property type="entry name" value="Arabinose 5-phosphate isomerase"/>
    <property type="match status" value="1"/>
</dbReference>
<dbReference type="NCBIfam" id="TIGR00393">
    <property type="entry name" value="kpsF"/>
    <property type="match status" value="1"/>
</dbReference>
<comment type="similarity">
    <text evidence="1 4">Belongs to the SIS family. GutQ/KpsF subfamily.</text>
</comment>
<name>A0A2D3NS88_9FUSO</name>
<reference evidence="5 6" key="1">
    <citation type="submission" date="2017-11" db="EMBL/GenBank/DDBJ databases">
        <title>Genome sequencing of Fusobacterium periodonticum KCOM 1261.</title>
        <authorList>
            <person name="Kook J.-K."/>
            <person name="Park S.-N."/>
            <person name="Lim Y.K."/>
        </authorList>
    </citation>
    <scope>NUCLEOTIDE SEQUENCE [LARGE SCALE GENOMIC DNA]</scope>
    <source>
        <strain evidence="5 6">KCOM 1261</strain>
    </source>
</reference>
<dbReference type="RefSeq" id="WP_099993760.1">
    <property type="nucleotide sequence ID" value="NZ_CP024699.1"/>
</dbReference>
<evidence type="ECO:0000313" key="5">
    <source>
        <dbReference type="EMBL" id="ATV58279.1"/>
    </source>
</evidence>
<dbReference type="Proteomes" id="UP000230056">
    <property type="component" value="Chromosome"/>
</dbReference>
<dbReference type="EMBL" id="CP024699">
    <property type="protein sequence ID" value="ATV58279.1"/>
    <property type="molecule type" value="Genomic_DNA"/>
</dbReference>
<dbReference type="AlphaFoldDB" id="A0A2D3NS88"/>
<dbReference type="InterPro" id="IPR046348">
    <property type="entry name" value="SIS_dom_sf"/>
</dbReference>
<sequence length="323" mass="35257">MLDQEIIEIAKNIYDTEIKSLEKRMNKLSENFVKVVRKIFDCKGKVVVTGIGKTGIIGKKISATFASTGTTSIFMNSTEGLHGDLGIINPEDIVLAISNSGESDEILAIMPAIKNIGAFVIAMTGNINSRLAKASDLYINTHVDEEGCPLNLAPMSSTTNALVMGDAIAGCLMKLRNFSPQNFAMYHPGGSLGRKLLTKVGNLMKTGEALALCKADTSMEDIVILMSEKKLGVVCVMNDDNSLLLGIITEGDIRRALSHKEKFFSLKASDIMTTNYTKVDKEEMATQALSIMEDRPHQINVLPVFDDNNFVGVIRIHDLLKVR</sequence>
<organism evidence="5 6">
    <name type="scientific">Fusobacterium pseudoperiodonticum</name>
    <dbReference type="NCBI Taxonomy" id="2663009"/>
    <lineage>
        <taxon>Bacteria</taxon>
        <taxon>Fusobacteriati</taxon>
        <taxon>Fusobacteriota</taxon>
        <taxon>Fusobacteriia</taxon>
        <taxon>Fusobacteriales</taxon>
        <taxon>Fusobacteriaceae</taxon>
        <taxon>Fusobacterium</taxon>
    </lineage>
</organism>
<dbReference type="Gene3D" id="3.40.50.10490">
    <property type="entry name" value="Glucose-6-phosphate isomerase like protein, domain 1"/>
    <property type="match status" value="1"/>
</dbReference>
<dbReference type="InterPro" id="IPR001347">
    <property type="entry name" value="SIS_dom"/>
</dbReference>
<dbReference type="InterPro" id="IPR050986">
    <property type="entry name" value="GutQ/KpsF_isomerases"/>
</dbReference>
<dbReference type="SMART" id="SM00116">
    <property type="entry name" value="CBS"/>
    <property type="match status" value="2"/>
</dbReference>
<dbReference type="GO" id="GO:0005975">
    <property type="term" value="P:carbohydrate metabolic process"/>
    <property type="evidence" value="ECO:0007669"/>
    <property type="project" value="InterPro"/>
</dbReference>
<dbReference type="InterPro" id="IPR004800">
    <property type="entry name" value="KdsD/KpsF-type"/>
</dbReference>
<dbReference type="PIRSF" id="PIRSF004692">
    <property type="entry name" value="KdsD_KpsF"/>
    <property type="match status" value="1"/>
</dbReference>
<dbReference type="PANTHER" id="PTHR42745:SF1">
    <property type="entry name" value="ARABINOSE 5-PHOSPHATE ISOMERASE KDSD"/>
    <property type="match status" value="1"/>
</dbReference>
<dbReference type="PROSITE" id="PS51371">
    <property type="entry name" value="CBS"/>
    <property type="match status" value="2"/>
</dbReference>
<keyword evidence="3" id="KW-0129">CBS domain</keyword>
<keyword evidence="2" id="KW-0677">Repeat</keyword>
<evidence type="ECO:0000256" key="4">
    <source>
        <dbReference type="PIRNR" id="PIRNR004692"/>
    </source>
</evidence>
<gene>
    <name evidence="5" type="ORF">CTM72_00090</name>
</gene>
<dbReference type="GO" id="GO:0019146">
    <property type="term" value="F:arabinose-5-phosphate isomerase activity"/>
    <property type="evidence" value="ECO:0007669"/>
    <property type="project" value="UniProtKB-ARBA"/>
</dbReference>
<proteinExistence type="inferred from homology"/>
<protein>
    <submittedName>
        <fullName evidence="5">D-arabinose 5-phosphate isomerase</fullName>
    </submittedName>
</protein>
<dbReference type="CDD" id="cd05014">
    <property type="entry name" value="SIS_Kpsf"/>
    <property type="match status" value="1"/>
</dbReference>
<dbReference type="InterPro" id="IPR035474">
    <property type="entry name" value="SIS_Kpsf"/>
</dbReference>
<accession>A0A2D3NS88</accession>
<evidence type="ECO:0000313" key="6">
    <source>
        <dbReference type="Proteomes" id="UP000230056"/>
    </source>
</evidence>
<evidence type="ECO:0000256" key="3">
    <source>
        <dbReference type="ARBA" id="ARBA00023122"/>
    </source>
</evidence>
<dbReference type="Pfam" id="PF01380">
    <property type="entry name" value="SIS"/>
    <property type="match status" value="1"/>
</dbReference>
<dbReference type="GO" id="GO:0097367">
    <property type="term" value="F:carbohydrate derivative binding"/>
    <property type="evidence" value="ECO:0007669"/>
    <property type="project" value="InterPro"/>
</dbReference>
<dbReference type="CDD" id="cd04604">
    <property type="entry name" value="CBS_pair_SIS_assoc"/>
    <property type="match status" value="1"/>
</dbReference>
<dbReference type="Pfam" id="PF00571">
    <property type="entry name" value="CBS"/>
    <property type="match status" value="2"/>
</dbReference>
<dbReference type="InterPro" id="IPR000644">
    <property type="entry name" value="CBS_dom"/>
</dbReference>
<dbReference type="GO" id="GO:1901135">
    <property type="term" value="P:carbohydrate derivative metabolic process"/>
    <property type="evidence" value="ECO:0007669"/>
    <property type="project" value="InterPro"/>
</dbReference>
<dbReference type="Gene3D" id="3.10.580.10">
    <property type="entry name" value="CBS-domain"/>
    <property type="match status" value="1"/>
</dbReference>
<evidence type="ECO:0000256" key="2">
    <source>
        <dbReference type="ARBA" id="ARBA00022737"/>
    </source>
</evidence>
<keyword evidence="5" id="KW-0413">Isomerase</keyword>
<dbReference type="SUPFAM" id="SSF53697">
    <property type="entry name" value="SIS domain"/>
    <property type="match status" value="1"/>
</dbReference>
<dbReference type="InterPro" id="IPR046342">
    <property type="entry name" value="CBS_dom_sf"/>
</dbReference>